<dbReference type="PANTHER" id="PTHR24392">
    <property type="entry name" value="ZINC FINGER PROTEIN"/>
    <property type="match status" value="1"/>
</dbReference>
<reference evidence="16" key="1">
    <citation type="journal article" date="2023" name="Insect Mol. Biol.">
        <title>Genome sequencing provides insights into the evolution of gene families encoding plant cell wall-degrading enzymes in longhorned beetles.</title>
        <authorList>
            <person name="Shin N.R."/>
            <person name="Okamura Y."/>
            <person name="Kirsch R."/>
            <person name="Pauchet Y."/>
        </authorList>
    </citation>
    <scope>NUCLEOTIDE SEQUENCE</scope>
    <source>
        <strain evidence="16">AMC_N1</strain>
    </source>
</reference>
<evidence type="ECO:0000256" key="7">
    <source>
        <dbReference type="ARBA" id="ARBA00022771"/>
    </source>
</evidence>
<dbReference type="Proteomes" id="UP001162162">
    <property type="component" value="Unassembled WGS sequence"/>
</dbReference>
<dbReference type="InterPro" id="IPR006612">
    <property type="entry name" value="THAP_Znf"/>
</dbReference>
<evidence type="ECO:0000256" key="12">
    <source>
        <dbReference type="PROSITE-ProRule" id="PRU00309"/>
    </source>
</evidence>
<evidence type="ECO:0000313" key="17">
    <source>
        <dbReference type="Proteomes" id="UP001162162"/>
    </source>
</evidence>
<keyword evidence="17" id="KW-1185">Reference proteome</keyword>
<evidence type="ECO:0000259" key="15">
    <source>
        <dbReference type="PROSITE" id="PS50950"/>
    </source>
</evidence>
<dbReference type="Gene3D" id="3.30.160.60">
    <property type="entry name" value="Classic Zinc Finger"/>
    <property type="match status" value="3"/>
</dbReference>
<keyword evidence="10" id="KW-0539">Nucleus</keyword>
<feature type="domain" description="C2H2-type" evidence="14">
    <location>
        <begin position="323"/>
        <end position="351"/>
    </location>
</feature>
<keyword evidence="5" id="KW-0479">Metal-binding</keyword>
<dbReference type="Pfam" id="PF05485">
    <property type="entry name" value="THAP"/>
    <property type="match status" value="1"/>
</dbReference>
<evidence type="ECO:0000256" key="8">
    <source>
        <dbReference type="ARBA" id="ARBA00022833"/>
    </source>
</evidence>
<evidence type="ECO:0000256" key="11">
    <source>
        <dbReference type="PROSITE-ProRule" id="PRU00042"/>
    </source>
</evidence>
<gene>
    <name evidence="16" type="ORF">NQ318_021692</name>
</gene>
<comment type="function">
    <text evidence="1">Gap class segmentation protein that controls development of head structures.</text>
</comment>
<comment type="subcellular location">
    <subcellularLocation>
        <location evidence="2">Nucleus</location>
    </subcellularLocation>
</comment>
<feature type="compositionally biased region" description="Basic and acidic residues" evidence="13">
    <location>
        <begin position="175"/>
        <end position="184"/>
    </location>
</feature>
<dbReference type="PROSITE" id="PS50950">
    <property type="entry name" value="ZF_THAP"/>
    <property type="match status" value="1"/>
</dbReference>
<keyword evidence="7 11" id="KW-0863">Zinc-finger</keyword>
<feature type="compositionally biased region" description="Acidic residues" evidence="13">
    <location>
        <begin position="165"/>
        <end position="174"/>
    </location>
</feature>
<evidence type="ECO:0000256" key="3">
    <source>
        <dbReference type="ARBA" id="ARBA00013638"/>
    </source>
</evidence>
<dbReference type="SMART" id="SM00355">
    <property type="entry name" value="ZnF_C2H2"/>
    <property type="match status" value="8"/>
</dbReference>
<evidence type="ECO:0000256" key="2">
    <source>
        <dbReference type="ARBA" id="ARBA00004123"/>
    </source>
</evidence>
<evidence type="ECO:0000256" key="1">
    <source>
        <dbReference type="ARBA" id="ARBA00003983"/>
    </source>
</evidence>
<keyword evidence="4" id="KW-0302">Gap protein</keyword>
<dbReference type="SUPFAM" id="SSF57716">
    <property type="entry name" value="Glucocorticoid receptor-like (DNA-binding domain)"/>
    <property type="match status" value="1"/>
</dbReference>
<dbReference type="GO" id="GO:0008270">
    <property type="term" value="F:zinc ion binding"/>
    <property type="evidence" value="ECO:0007669"/>
    <property type="project" value="UniProtKB-KW"/>
</dbReference>
<dbReference type="InterPro" id="IPR013087">
    <property type="entry name" value="Znf_C2H2_type"/>
</dbReference>
<keyword evidence="6" id="KW-0677">Repeat</keyword>
<dbReference type="SMART" id="SM00980">
    <property type="entry name" value="THAP"/>
    <property type="match status" value="1"/>
</dbReference>
<evidence type="ECO:0000256" key="4">
    <source>
        <dbReference type="ARBA" id="ARBA00022492"/>
    </source>
</evidence>
<dbReference type="GO" id="GO:0003677">
    <property type="term" value="F:DNA binding"/>
    <property type="evidence" value="ECO:0007669"/>
    <property type="project" value="UniProtKB-UniRule"/>
</dbReference>
<dbReference type="EMBL" id="JAPWTK010000122">
    <property type="protein sequence ID" value="KAJ8949199.1"/>
    <property type="molecule type" value="Genomic_DNA"/>
</dbReference>
<feature type="domain" description="THAP-type" evidence="15">
    <location>
        <begin position="1"/>
        <end position="87"/>
    </location>
</feature>
<dbReference type="PANTHER" id="PTHR24392:SF49">
    <property type="entry name" value="PROTEIN HUNCHBACK"/>
    <property type="match status" value="1"/>
</dbReference>
<evidence type="ECO:0000256" key="9">
    <source>
        <dbReference type="ARBA" id="ARBA00023125"/>
    </source>
</evidence>
<name>A0AAV8YF35_9CUCU</name>
<organism evidence="16 17">
    <name type="scientific">Aromia moschata</name>
    <dbReference type="NCBI Taxonomy" id="1265417"/>
    <lineage>
        <taxon>Eukaryota</taxon>
        <taxon>Metazoa</taxon>
        <taxon>Ecdysozoa</taxon>
        <taxon>Arthropoda</taxon>
        <taxon>Hexapoda</taxon>
        <taxon>Insecta</taxon>
        <taxon>Pterygota</taxon>
        <taxon>Neoptera</taxon>
        <taxon>Endopterygota</taxon>
        <taxon>Coleoptera</taxon>
        <taxon>Polyphaga</taxon>
        <taxon>Cucujiformia</taxon>
        <taxon>Chrysomeloidea</taxon>
        <taxon>Cerambycidae</taxon>
        <taxon>Cerambycinae</taxon>
        <taxon>Callichromatini</taxon>
        <taxon>Aromia</taxon>
    </lineage>
</organism>
<dbReference type="PROSITE" id="PS50157">
    <property type="entry name" value="ZINC_FINGER_C2H2_2"/>
    <property type="match status" value="1"/>
</dbReference>
<comment type="caution">
    <text evidence="16">The sequence shown here is derived from an EMBL/GenBank/DDBJ whole genome shotgun (WGS) entry which is preliminary data.</text>
</comment>
<dbReference type="AlphaFoldDB" id="A0AAV8YF35"/>
<accession>A0AAV8YF35</accession>
<evidence type="ECO:0000313" key="16">
    <source>
        <dbReference type="EMBL" id="KAJ8949199.1"/>
    </source>
</evidence>
<protein>
    <recommendedName>
        <fullName evidence="3">Protein hunchback</fullName>
    </recommendedName>
</protein>
<evidence type="ECO:0000256" key="6">
    <source>
        <dbReference type="ARBA" id="ARBA00022737"/>
    </source>
</evidence>
<sequence length="563" mass="66019">MCSAPLLYRVPQMQRKSFFCIEFRMTISFLCKWQEAIAREDRPITPKDYVCEKHFKEDDILRRRIIKDVVEEYQRPRLKPDAIPSIFPDLPEFILKMVKKRRKMPMEIQAEADNSLNLLKENDKTENNGIEEVKVEPLDTGCAALSENRNETILNNEIDIKSEPEENIVDSVENNDDRDNERGDPNFGPKMHFCDQCQYKTKYAHNLRTHKTKHLTGEDAYFRCEYCPNYKTKWELTFRNHLKIKHGIGKQEVFRCTMCQFKTKVKLCLKRHYERHNRGILDKKLSCTFPGCNFREGCKALLDIHTLTHDRKRGPASEKPKSFKCTECFYETNSKTHIIRHIKSAHNTGDDTIVSVNAQKQEKLPAMFTNVASEKEYLKDESFYKCLKCPYKSTLRPNLLKHIFKHKNPKLLLRKELKSKIWKCSKCPYATFFQHALKRHRQTECKGIYLCVNCNFKSCSKPDYTKHMLTHRNVAVDCLSRGILTGETETLCIEPDIQQNNDYRSGDEEEKGPSANLNDDSLFVDCLRTVKIKQEDEAPLDNSKMRYKNLLQLTSRKNVTPEI</sequence>
<keyword evidence="9 12" id="KW-0238">DNA-binding</keyword>
<evidence type="ECO:0000259" key="14">
    <source>
        <dbReference type="PROSITE" id="PS50157"/>
    </source>
</evidence>
<keyword evidence="4" id="KW-0217">Developmental protein</keyword>
<keyword evidence="8" id="KW-0862">Zinc</keyword>
<dbReference type="GO" id="GO:0005634">
    <property type="term" value="C:nucleus"/>
    <property type="evidence" value="ECO:0007669"/>
    <property type="project" value="UniProtKB-SubCell"/>
</dbReference>
<evidence type="ECO:0000256" key="10">
    <source>
        <dbReference type="ARBA" id="ARBA00023242"/>
    </source>
</evidence>
<evidence type="ECO:0000256" key="5">
    <source>
        <dbReference type="ARBA" id="ARBA00022723"/>
    </source>
</evidence>
<feature type="region of interest" description="Disordered" evidence="13">
    <location>
        <begin position="164"/>
        <end position="185"/>
    </location>
</feature>
<evidence type="ECO:0000256" key="13">
    <source>
        <dbReference type="SAM" id="MobiDB-lite"/>
    </source>
</evidence>
<proteinExistence type="predicted"/>